<protein>
    <submittedName>
        <fullName evidence="2">Uncharacterized protein</fullName>
    </submittedName>
</protein>
<feature type="transmembrane region" description="Helical" evidence="1">
    <location>
        <begin position="264"/>
        <end position="282"/>
    </location>
</feature>
<evidence type="ECO:0000313" key="3">
    <source>
        <dbReference type="Proteomes" id="UP000318815"/>
    </source>
</evidence>
<dbReference type="EMBL" id="VOHS01000006">
    <property type="protein sequence ID" value="TWW01021.1"/>
    <property type="molecule type" value="Genomic_DNA"/>
</dbReference>
<feature type="transmembrane region" description="Helical" evidence="1">
    <location>
        <begin position="288"/>
        <end position="311"/>
    </location>
</feature>
<feature type="transmembrane region" description="Helical" evidence="1">
    <location>
        <begin position="52"/>
        <end position="75"/>
    </location>
</feature>
<keyword evidence="1" id="KW-1133">Transmembrane helix</keyword>
<proteinExistence type="predicted"/>
<evidence type="ECO:0000256" key="1">
    <source>
        <dbReference type="SAM" id="Phobius"/>
    </source>
</evidence>
<comment type="caution">
    <text evidence="2">The sequence shown here is derived from an EMBL/GenBank/DDBJ whole genome shotgun (WGS) entry which is preliminary data.</text>
</comment>
<keyword evidence="1" id="KW-0812">Transmembrane</keyword>
<dbReference type="OrthoDB" id="630586at2"/>
<feature type="transmembrane region" description="Helical" evidence="1">
    <location>
        <begin position="96"/>
        <end position="116"/>
    </location>
</feature>
<feature type="transmembrane region" description="Helical" evidence="1">
    <location>
        <begin position="217"/>
        <end position="235"/>
    </location>
</feature>
<keyword evidence="3" id="KW-1185">Reference proteome</keyword>
<keyword evidence="1" id="KW-0472">Membrane</keyword>
<dbReference type="AlphaFoldDB" id="A0A5C6LUT5"/>
<feature type="transmembrane region" description="Helical" evidence="1">
    <location>
        <begin position="12"/>
        <end position="32"/>
    </location>
</feature>
<sequence length="368" mass="42854">MALSKIFTTRFYAKNTGFFLVIFYFFFGIVPGGQLPSYHFTLIKGFTGSPGFLALVCLLWLLYNLKCIAFIINILSTKEHSFLYGTLGILEGNARWRTWIWLHLTLYAPVLIYSLVSAGVALKLGFHIAALVIMLFSLLMVIAPLWIYVHKMKHPGTVFMLYRWQQWFNRTIRKPLWSFYGHELLNNNMRSLAIAKIASALIIIVTCSFMTDKYDERVLLVGILVCALAQSVLVYNHRRFDDLYLSLLPQLPVPLWKRYLQMGGLYLALIAPESILLIYKTWQQAAPIHWVMLITSNLSLLMLFRSILYFPRIDQDKYFRWVLIIIVAILFMGLARIYWYGILGMQALAGIIFYNRYYRYEAPLEKVD</sequence>
<organism evidence="2 3">
    <name type="scientific">Chitinophaga pinensis</name>
    <dbReference type="NCBI Taxonomy" id="79329"/>
    <lineage>
        <taxon>Bacteria</taxon>
        <taxon>Pseudomonadati</taxon>
        <taxon>Bacteroidota</taxon>
        <taxon>Chitinophagia</taxon>
        <taxon>Chitinophagales</taxon>
        <taxon>Chitinophagaceae</taxon>
        <taxon>Chitinophaga</taxon>
    </lineage>
</organism>
<feature type="transmembrane region" description="Helical" evidence="1">
    <location>
        <begin position="128"/>
        <end position="149"/>
    </location>
</feature>
<feature type="transmembrane region" description="Helical" evidence="1">
    <location>
        <begin position="318"/>
        <end position="339"/>
    </location>
</feature>
<name>A0A5C6LUT5_9BACT</name>
<evidence type="ECO:0000313" key="2">
    <source>
        <dbReference type="EMBL" id="TWW01021.1"/>
    </source>
</evidence>
<dbReference type="RefSeq" id="WP_146304730.1">
    <property type="nucleotide sequence ID" value="NZ_VOHS01000006.1"/>
</dbReference>
<dbReference type="Proteomes" id="UP000318815">
    <property type="component" value="Unassembled WGS sequence"/>
</dbReference>
<reference evidence="2 3" key="1">
    <citation type="submission" date="2019-08" db="EMBL/GenBank/DDBJ databases">
        <title>Whole genome sequencing of chitin degrading bacteria Chitinophaga pinensis YS16.</title>
        <authorList>
            <person name="Singh R.P."/>
            <person name="Manchanda G."/>
            <person name="Maurya I.K."/>
            <person name="Joshi N.K."/>
            <person name="Srivastava A.K."/>
        </authorList>
    </citation>
    <scope>NUCLEOTIDE SEQUENCE [LARGE SCALE GENOMIC DNA]</scope>
    <source>
        <strain evidence="2 3">YS-16</strain>
    </source>
</reference>
<accession>A0A5C6LUT5</accession>
<gene>
    <name evidence="2" type="ORF">FEF09_08625</name>
</gene>